<dbReference type="Proteomes" id="UP000027195">
    <property type="component" value="Unassembled WGS sequence"/>
</dbReference>
<evidence type="ECO:0000313" key="2">
    <source>
        <dbReference type="Proteomes" id="UP000027195"/>
    </source>
</evidence>
<organism evidence="1 2">
    <name type="scientific">Botryobasidium botryosum (strain FD-172 SS1)</name>
    <dbReference type="NCBI Taxonomy" id="930990"/>
    <lineage>
        <taxon>Eukaryota</taxon>
        <taxon>Fungi</taxon>
        <taxon>Dikarya</taxon>
        <taxon>Basidiomycota</taxon>
        <taxon>Agaricomycotina</taxon>
        <taxon>Agaricomycetes</taxon>
        <taxon>Cantharellales</taxon>
        <taxon>Botryobasidiaceae</taxon>
        <taxon>Botryobasidium</taxon>
    </lineage>
</organism>
<dbReference type="InterPro" id="IPR032675">
    <property type="entry name" value="LRR_dom_sf"/>
</dbReference>
<sequence>MSMKCSDQPVRLRARSIQQMAPENSLNPRAPIYRLNNDVLSLIFEFARDDYPVAKPRSSICVLQVSRLWRRVALDTPRIWSRIVDVLRPHLIETHLTYSKCALLDICFSGGSRQRVKSSISLLMEQVSRWQRLSLSGQADGPHMLTAPAPHLEELHISIGDSSPPIFASHDFFSGSTPQLRILVLKRFIVPLTSGIYTNLISLHLETLDFTRSYSPDGRAQFLRVLSGCPLLETLFIGNLNFLGFHALEKLEPIHLPHLHHIECHIRGIAFPHLTTLQSHTMHNILASVHPSPSCIFRAALAGGDAIIFLPSLPKLTTTLESLLRIEQLSFELGQTYRLVGRIGGPDSLEDGQNTLDLEFELCDGVSEFIVPSQAATLPMIETRLGLSSCFARCRSFAISA</sequence>
<evidence type="ECO:0000313" key="1">
    <source>
        <dbReference type="EMBL" id="KDQ06189.1"/>
    </source>
</evidence>
<protein>
    <submittedName>
        <fullName evidence="1">Uncharacterized protein</fullName>
    </submittedName>
</protein>
<dbReference type="HOGENOM" id="CLU_686945_0_0_1"/>
<dbReference type="OrthoDB" id="3264373at2759"/>
<dbReference type="STRING" id="930990.A0A067LSY2"/>
<gene>
    <name evidence="1" type="ORF">BOTBODRAFT_264972</name>
</gene>
<dbReference type="InParanoid" id="A0A067LSY2"/>
<reference evidence="2" key="1">
    <citation type="journal article" date="2014" name="Proc. Natl. Acad. Sci. U.S.A.">
        <title>Extensive sampling of basidiomycete genomes demonstrates inadequacy of the white-rot/brown-rot paradigm for wood decay fungi.</title>
        <authorList>
            <person name="Riley R."/>
            <person name="Salamov A.A."/>
            <person name="Brown D.W."/>
            <person name="Nagy L.G."/>
            <person name="Floudas D."/>
            <person name="Held B.W."/>
            <person name="Levasseur A."/>
            <person name="Lombard V."/>
            <person name="Morin E."/>
            <person name="Otillar R."/>
            <person name="Lindquist E.A."/>
            <person name="Sun H."/>
            <person name="LaButti K.M."/>
            <person name="Schmutz J."/>
            <person name="Jabbour D."/>
            <person name="Luo H."/>
            <person name="Baker S.E."/>
            <person name="Pisabarro A.G."/>
            <person name="Walton J.D."/>
            <person name="Blanchette R.A."/>
            <person name="Henrissat B."/>
            <person name="Martin F."/>
            <person name="Cullen D."/>
            <person name="Hibbett D.S."/>
            <person name="Grigoriev I.V."/>
        </authorList>
    </citation>
    <scope>NUCLEOTIDE SEQUENCE [LARGE SCALE GENOMIC DNA]</scope>
    <source>
        <strain evidence="2">FD-172 SS1</strain>
    </source>
</reference>
<accession>A0A067LSY2</accession>
<keyword evidence="2" id="KW-1185">Reference proteome</keyword>
<dbReference type="Gene3D" id="3.80.10.10">
    <property type="entry name" value="Ribonuclease Inhibitor"/>
    <property type="match status" value="1"/>
</dbReference>
<name>A0A067LSY2_BOTB1</name>
<dbReference type="SUPFAM" id="SSF52047">
    <property type="entry name" value="RNI-like"/>
    <property type="match status" value="1"/>
</dbReference>
<proteinExistence type="predicted"/>
<dbReference type="EMBL" id="KL198150">
    <property type="protein sequence ID" value="KDQ06189.1"/>
    <property type="molecule type" value="Genomic_DNA"/>
</dbReference>
<dbReference type="AlphaFoldDB" id="A0A067LSY2"/>